<dbReference type="EMBL" id="MPGH01000060">
    <property type="protein sequence ID" value="OLN92053.1"/>
    <property type="molecule type" value="Genomic_DNA"/>
</dbReference>
<protein>
    <submittedName>
        <fullName evidence="3">Uncharacterized protein</fullName>
    </submittedName>
</protein>
<reference evidence="3 4" key="1">
    <citation type="submission" date="2016-11" db="EMBL/GenBank/DDBJ databases">
        <title>Draft Genome Assembly of Colletotrichum chlorophyti a pathogen of herbaceous plants.</title>
        <authorList>
            <person name="Gan P."/>
            <person name="Narusaka M."/>
            <person name="Tsushima A."/>
            <person name="Narusaka Y."/>
            <person name="Takano Y."/>
            <person name="Shirasu K."/>
        </authorList>
    </citation>
    <scope>NUCLEOTIDE SEQUENCE [LARGE SCALE GENOMIC DNA]</scope>
    <source>
        <strain evidence="3 4">NTL11</strain>
    </source>
</reference>
<evidence type="ECO:0000256" key="1">
    <source>
        <dbReference type="SAM" id="Coils"/>
    </source>
</evidence>
<feature type="compositionally biased region" description="Polar residues" evidence="2">
    <location>
        <begin position="659"/>
        <end position="677"/>
    </location>
</feature>
<gene>
    <name evidence="3" type="ORF">CCHL11_01637</name>
</gene>
<feature type="compositionally biased region" description="Low complexity" evidence="2">
    <location>
        <begin position="95"/>
        <end position="107"/>
    </location>
</feature>
<feature type="compositionally biased region" description="Polar residues" evidence="2">
    <location>
        <begin position="1"/>
        <end position="11"/>
    </location>
</feature>
<feature type="coiled-coil region" evidence="1">
    <location>
        <begin position="268"/>
        <end position="376"/>
    </location>
</feature>
<dbReference type="AlphaFoldDB" id="A0A1Q8RYB6"/>
<comment type="caution">
    <text evidence="3">The sequence shown here is derived from an EMBL/GenBank/DDBJ whole genome shotgun (WGS) entry which is preliminary data.</text>
</comment>
<feature type="compositionally biased region" description="Polar residues" evidence="2">
    <location>
        <begin position="80"/>
        <end position="94"/>
    </location>
</feature>
<keyword evidence="1" id="KW-0175">Coiled coil</keyword>
<evidence type="ECO:0000313" key="3">
    <source>
        <dbReference type="EMBL" id="OLN92053.1"/>
    </source>
</evidence>
<feature type="region of interest" description="Disordered" evidence="2">
    <location>
        <begin position="63"/>
        <end position="107"/>
    </location>
</feature>
<feature type="compositionally biased region" description="Polar residues" evidence="2">
    <location>
        <begin position="32"/>
        <end position="42"/>
    </location>
</feature>
<feature type="region of interest" description="Disordered" evidence="2">
    <location>
        <begin position="1"/>
        <end position="49"/>
    </location>
</feature>
<organism evidence="3 4">
    <name type="scientific">Colletotrichum chlorophyti</name>
    <dbReference type="NCBI Taxonomy" id="708187"/>
    <lineage>
        <taxon>Eukaryota</taxon>
        <taxon>Fungi</taxon>
        <taxon>Dikarya</taxon>
        <taxon>Ascomycota</taxon>
        <taxon>Pezizomycotina</taxon>
        <taxon>Sordariomycetes</taxon>
        <taxon>Hypocreomycetidae</taxon>
        <taxon>Glomerellales</taxon>
        <taxon>Glomerellaceae</taxon>
        <taxon>Colletotrichum</taxon>
    </lineage>
</organism>
<accession>A0A1Q8RYB6</accession>
<evidence type="ECO:0000256" key="2">
    <source>
        <dbReference type="SAM" id="MobiDB-lite"/>
    </source>
</evidence>
<sequence>MVPSNASTGSAEDNFGGVLLSEHSPPTFVPTHYQSTPSSTARTIRESKSPSDIFAADLSDHASQLNPNDYQLPQPPKFQPNYSFNNAHQGKSNQAGSSFASNAPSFSAGKASVRSEGAAFTTPTGRSGTQAFASSGFRSGPILTTTPHPVNVKTLATANTPSIVDTDIRRVQPSLPPISEEKAKHTLSNRSQTRKVVVEMAAHCQIDGPLAGPLRETRRSELARNHPAWVPARQVQAGIMTTQQAIRRTPGIPSTIANDLCDGLQKYAQEVNNMLRQAINEVSDIKIDLEYNEKVLCSSKLEANIISEEREQLKRDVAEIHRKYEELEDRLARYHVETENQKNSVRELLAKLDCQIEDEKAQKETISELLKNLKESLSRPSSRWMHGECDDDSKKAVIALSTASIAALEQQNQPEQQQLVQIRPHMLETCDAMPPTNNALQPFHYQQNAEQPQHPAAAYVPTQNGPPSSYLGMFNNSRRPADSRTMSSTGWTRNSNIARAQQHGMALSRPYSRSGDVRNNTGGEFKQINSFEGSGGYGGQFGMPSRPGTSMGNRGGFNPNHSAFRPNAPEFRPGEIGNGYGNAEPSSNFNYGQGPGTASRHGFNESSVPFNSPTPRSANRSTFGNFEGSSTGLNRASPLIPRGGTYGSNEHYYGGNSGHGVSQRSHGPNSSGQSYHVANYSQGGFNAAFSSQGGNGPSPRITTVNTFTVGGNFGPDDGGDNERYARAFEGVLRFASDIDPNITTCLSEVAILRYMTKLYAPFSEQQAWSYIRAHMNDPMTRACLISRTILDLLVNRIFTFEAWEGFSVDADRRLRDIRHEMNNLPAGRGGALQVCIDRVAAIVNSCINHERYDAYRAHRIEYFQAELHEMLAPLLVPESAGGPNLEEADGALRQMCEKAWSISAKMFTSRCTFEFRFPDAGARFNTQTMVGVAPNIDPHILQAEHWRVQLVVTPVITVRNDTGASISVASITNAHVICMK</sequence>
<proteinExistence type="predicted"/>
<name>A0A1Q8RYB6_9PEZI</name>
<evidence type="ECO:0000313" key="4">
    <source>
        <dbReference type="Proteomes" id="UP000186583"/>
    </source>
</evidence>
<dbReference type="Proteomes" id="UP000186583">
    <property type="component" value="Unassembled WGS sequence"/>
</dbReference>
<dbReference type="OrthoDB" id="4203839at2759"/>
<feature type="compositionally biased region" description="Polar residues" evidence="2">
    <location>
        <begin position="604"/>
        <end position="634"/>
    </location>
</feature>
<keyword evidence="4" id="KW-1185">Reference proteome</keyword>
<feature type="region of interest" description="Disordered" evidence="2">
    <location>
        <begin position="560"/>
        <end position="677"/>
    </location>
</feature>